<evidence type="ECO:0000313" key="3">
    <source>
        <dbReference type="Proteomes" id="UP000595703"/>
    </source>
</evidence>
<protein>
    <submittedName>
        <fullName evidence="1">Uncharacterized protein</fullName>
    </submittedName>
</protein>
<evidence type="ECO:0000313" key="2">
    <source>
        <dbReference type="EMBL" id="BBB00660.1"/>
    </source>
</evidence>
<dbReference type="EMBL" id="AP018365">
    <property type="protein sequence ID" value="BBB00607.1"/>
    <property type="molecule type" value="Genomic_DNA"/>
</dbReference>
<proteinExistence type="predicted"/>
<dbReference type="EMBL" id="AP018365">
    <property type="protein sequence ID" value="BBB00660.1"/>
    <property type="molecule type" value="Genomic_DNA"/>
</dbReference>
<dbReference type="KEGG" id="arev:RVR_7744"/>
<reference evidence="1 3" key="1">
    <citation type="journal article" date="2010" name="J. Bacteriol.">
        <title>Biochemical characterization of a novel indole prenyltransferase from Streptomyces sp. SN-593.</title>
        <authorList>
            <person name="Takahashi S."/>
            <person name="Takagi H."/>
            <person name="Toyoda A."/>
            <person name="Uramoto M."/>
            <person name="Nogawa T."/>
            <person name="Ueki M."/>
            <person name="Sakaki Y."/>
            <person name="Osada H."/>
        </authorList>
    </citation>
    <scope>NUCLEOTIDE SEQUENCE [LARGE SCALE GENOMIC DNA]</scope>
    <source>
        <strain evidence="1 3">SN-593</strain>
    </source>
</reference>
<dbReference type="AlphaFoldDB" id="A0A7U3UXW2"/>
<dbReference type="Proteomes" id="UP000595703">
    <property type="component" value="Chromosome"/>
</dbReference>
<name>A0A7U3UXW2_9ACTN</name>
<gene>
    <name evidence="2" type="ORF">RVR_10606</name>
    <name evidence="1" type="ORF">RVR_7744</name>
</gene>
<sequence>MHRAVLRELNPAIGGLIIRDVRNGDWLVALTPNVAAGDRCVIFNALMTQLDQWEQQGHSMTEVRKYLAGMAVV</sequence>
<reference evidence="1 3" key="2">
    <citation type="journal article" date="2011" name="J. Antibiot.">
        <title>Furaquinocins I and J: novel polyketide isoprenoid hybrid compounds from Streptomyces reveromyceticus SN-593.</title>
        <authorList>
            <person name="Panthee S."/>
            <person name="Takahashi S."/>
            <person name="Takagi H."/>
            <person name="Nogawa T."/>
            <person name="Oowada E."/>
            <person name="Uramoto M."/>
            <person name="Osada H."/>
        </authorList>
    </citation>
    <scope>NUCLEOTIDE SEQUENCE [LARGE SCALE GENOMIC DNA]</scope>
    <source>
        <strain evidence="1 3">SN-593</strain>
    </source>
</reference>
<reference evidence="1 3" key="4">
    <citation type="journal article" date="2020" name="Sci. Rep.">
        <title>beta-carboline chemical signals induce reveromycin production through a LuxR family regulator in Streptomyces sp. SN-593.</title>
        <authorList>
            <person name="Panthee S."/>
            <person name="Kito N."/>
            <person name="Hayashi T."/>
            <person name="Shimizu T."/>
            <person name="Ishikawa J."/>
            <person name="Hamamoto H."/>
            <person name="Osada H."/>
            <person name="Takahashi S."/>
        </authorList>
    </citation>
    <scope>NUCLEOTIDE SEQUENCE [LARGE SCALE GENOMIC DNA]</scope>
    <source>
        <strain evidence="1 3">SN-593</strain>
    </source>
</reference>
<organism evidence="1 3">
    <name type="scientific">Actinacidiphila reveromycinica</name>
    <dbReference type="NCBI Taxonomy" id="659352"/>
    <lineage>
        <taxon>Bacteria</taxon>
        <taxon>Bacillati</taxon>
        <taxon>Actinomycetota</taxon>
        <taxon>Actinomycetes</taxon>
        <taxon>Kitasatosporales</taxon>
        <taxon>Streptomycetaceae</taxon>
        <taxon>Actinacidiphila</taxon>
    </lineage>
</organism>
<evidence type="ECO:0000313" key="1">
    <source>
        <dbReference type="EMBL" id="BBB00607.1"/>
    </source>
</evidence>
<reference evidence="1 3" key="3">
    <citation type="journal article" date="2011" name="Nat. Chem. Biol.">
        <title>Reveromycin A biosynthesis uses RevG and RevJ for stereospecific spiroacetal formation.</title>
        <authorList>
            <person name="Takahashi S."/>
            <person name="Toyoda A."/>
            <person name="Sekiyama Y."/>
            <person name="Takagi H."/>
            <person name="Nogawa T."/>
            <person name="Uramoto M."/>
            <person name="Suzuki R."/>
            <person name="Koshino H."/>
            <person name="Kumano T."/>
            <person name="Panthee S."/>
            <person name="Dairi T."/>
            <person name="Ishikawa J."/>
            <person name="Ikeda H."/>
            <person name="Sakaki Y."/>
            <person name="Osada H."/>
        </authorList>
    </citation>
    <scope>NUCLEOTIDE SEQUENCE [LARGE SCALE GENOMIC DNA]</scope>
    <source>
        <strain evidence="1 3">SN-593</strain>
    </source>
</reference>
<keyword evidence="3" id="KW-1185">Reference proteome</keyword>
<dbReference type="KEGG" id="arev:RVR_10606"/>
<accession>A0A7U3UXW2</accession>